<accession>A0ABS5NV94</accession>
<proteinExistence type="predicted"/>
<organism evidence="2 3">
    <name type="scientific">Cytobacillus citreus</name>
    <dbReference type="NCBI Taxonomy" id="2833586"/>
    <lineage>
        <taxon>Bacteria</taxon>
        <taxon>Bacillati</taxon>
        <taxon>Bacillota</taxon>
        <taxon>Bacilli</taxon>
        <taxon>Bacillales</taxon>
        <taxon>Bacillaceae</taxon>
        <taxon>Cytobacillus</taxon>
    </lineage>
</organism>
<dbReference type="EMBL" id="JAGYPM010000003">
    <property type="protein sequence ID" value="MBS4190834.1"/>
    <property type="molecule type" value="Genomic_DNA"/>
</dbReference>
<keyword evidence="1" id="KW-0472">Membrane</keyword>
<keyword evidence="1" id="KW-1133">Transmembrane helix</keyword>
<sequence length="75" mass="8602">MVRVGISGIGGFILIFLEVYIVMFLKGYQSIEFGGISPFISVWAMNFFLLFSILTQIMNWYDQRPTAKVETSIKK</sequence>
<keyword evidence="3" id="KW-1185">Reference proteome</keyword>
<feature type="transmembrane region" description="Helical" evidence="1">
    <location>
        <begin position="6"/>
        <end position="25"/>
    </location>
</feature>
<feature type="transmembrane region" description="Helical" evidence="1">
    <location>
        <begin position="37"/>
        <end position="58"/>
    </location>
</feature>
<gene>
    <name evidence="2" type="ORF">KHA94_11630</name>
</gene>
<evidence type="ECO:0000256" key="1">
    <source>
        <dbReference type="SAM" id="Phobius"/>
    </source>
</evidence>
<name>A0ABS5NV94_9BACI</name>
<dbReference type="Proteomes" id="UP000681027">
    <property type="component" value="Unassembled WGS sequence"/>
</dbReference>
<evidence type="ECO:0000313" key="2">
    <source>
        <dbReference type="EMBL" id="MBS4190834.1"/>
    </source>
</evidence>
<keyword evidence="1" id="KW-0812">Transmembrane</keyword>
<reference evidence="2 3" key="1">
    <citation type="submission" date="2021-05" db="EMBL/GenBank/DDBJ databases">
        <title>Novel Bacillus species.</title>
        <authorList>
            <person name="Liu G."/>
        </authorList>
    </citation>
    <scope>NUCLEOTIDE SEQUENCE [LARGE SCALE GENOMIC DNA]</scope>
    <source>
        <strain evidence="2 3">FJAT-49705</strain>
    </source>
</reference>
<protein>
    <submittedName>
        <fullName evidence="2">Uncharacterized protein</fullName>
    </submittedName>
</protein>
<evidence type="ECO:0000313" key="3">
    <source>
        <dbReference type="Proteomes" id="UP000681027"/>
    </source>
</evidence>
<dbReference type="RefSeq" id="WP_213102322.1">
    <property type="nucleotide sequence ID" value="NZ_JAGYPM010000003.1"/>
</dbReference>
<comment type="caution">
    <text evidence="2">The sequence shown here is derived from an EMBL/GenBank/DDBJ whole genome shotgun (WGS) entry which is preliminary data.</text>
</comment>